<dbReference type="EMBL" id="CP127294">
    <property type="protein sequence ID" value="WIX83043.1"/>
    <property type="molecule type" value="Genomic_DNA"/>
</dbReference>
<evidence type="ECO:0000313" key="3">
    <source>
        <dbReference type="Proteomes" id="UP001236014"/>
    </source>
</evidence>
<evidence type="ECO:0000259" key="1">
    <source>
        <dbReference type="Pfam" id="PF02900"/>
    </source>
</evidence>
<protein>
    <submittedName>
        <fullName evidence="2">Extradiol ring-cleavage dioxygenase</fullName>
    </submittedName>
</protein>
<dbReference type="Proteomes" id="UP001236014">
    <property type="component" value="Chromosome"/>
</dbReference>
<gene>
    <name evidence="2" type="ORF">QRX50_20900</name>
</gene>
<accession>A0A9Y2IQR3</accession>
<dbReference type="InterPro" id="IPR004183">
    <property type="entry name" value="Xdiol_dOase_suB"/>
</dbReference>
<proteinExistence type="predicted"/>
<dbReference type="RefSeq" id="WP_285973603.1">
    <property type="nucleotide sequence ID" value="NZ_CP127294.1"/>
</dbReference>
<dbReference type="Gene3D" id="3.40.830.10">
    <property type="entry name" value="LigB-like"/>
    <property type="match status" value="1"/>
</dbReference>
<feature type="domain" description="Extradiol ring-cleavage dioxygenase class III enzyme subunit B" evidence="1">
    <location>
        <begin position="232"/>
        <end position="327"/>
    </location>
</feature>
<dbReference type="AlphaFoldDB" id="A0A9Y2IQR3"/>
<organism evidence="2 3">
    <name type="scientific">Amycolatopsis carbonis</name>
    <dbReference type="NCBI Taxonomy" id="715471"/>
    <lineage>
        <taxon>Bacteria</taxon>
        <taxon>Bacillati</taxon>
        <taxon>Actinomycetota</taxon>
        <taxon>Actinomycetes</taxon>
        <taxon>Pseudonocardiales</taxon>
        <taxon>Pseudonocardiaceae</taxon>
        <taxon>Amycolatopsis</taxon>
    </lineage>
</organism>
<dbReference type="KEGG" id="acab:QRX50_20900"/>
<keyword evidence="2" id="KW-0560">Oxidoreductase</keyword>
<dbReference type="GO" id="GO:0016702">
    <property type="term" value="F:oxidoreductase activity, acting on single donors with incorporation of molecular oxygen, incorporation of two atoms of oxygen"/>
    <property type="evidence" value="ECO:0007669"/>
    <property type="project" value="UniProtKB-ARBA"/>
</dbReference>
<evidence type="ECO:0000313" key="2">
    <source>
        <dbReference type="EMBL" id="WIX83043.1"/>
    </source>
</evidence>
<dbReference type="GO" id="GO:0008198">
    <property type="term" value="F:ferrous iron binding"/>
    <property type="evidence" value="ECO:0007669"/>
    <property type="project" value="InterPro"/>
</dbReference>
<dbReference type="SUPFAM" id="SSF53213">
    <property type="entry name" value="LigB-like"/>
    <property type="match status" value="1"/>
</dbReference>
<dbReference type="Pfam" id="PF02900">
    <property type="entry name" value="LigB"/>
    <property type="match status" value="1"/>
</dbReference>
<keyword evidence="3" id="KW-1185">Reference proteome</keyword>
<sequence length="357" mass="39994">MAEVLGLGVTHYPPLSGTDDNLTRVFRGALADPKLPAELRDPASWPERARREWAEDEGVAAGKAHRAALREGFRRTRAALDEFQPDVVLIWGDDQYENFREDLVPPYAVQIYDDLTVHPWRHADESSNMKGKPNVWGEGENTERLIRGHKPFARHLVEGLLARHIDVPYSYEPLHHPGLAHAFLNTVLYLDYDREGFDYPVVTFPLNCYGRKVISFQGNISPLGVERELDPPSPSPARIMDVGAAVARICADSPYRVALVASSSWSHSFLVDSTMRLFPDSAADEKMYDALVAADYSVWENTTLADAEKAGQQELLNWWALLGAMRELGRGPSWTSFVASNIFVSNKVFAVYDAEQP</sequence>
<reference evidence="2 3" key="1">
    <citation type="submission" date="2023-06" db="EMBL/GenBank/DDBJ databases">
        <authorList>
            <person name="Oyuntsetseg B."/>
            <person name="Kim S.B."/>
        </authorList>
    </citation>
    <scope>NUCLEOTIDE SEQUENCE [LARGE SCALE GENOMIC DNA]</scope>
    <source>
        <strain evidence="2 3">2-15</strain>
    </source>
</reference>
<keyword evidence="2" id="KW-0223">Dioxygenase</keyword>
<name>A0A9Y2IQR3_9PSEU</name>